<reference evidence="1" key="1">
    <citation type="submission" date="2023-01" db="EMBL/GenBank/DDBJ databases">
        <title>Draft genome sequence of Nocardiopsis sp. LSu2-4 isolated from halophytes.</title>
        <authorList>
            <person name="Duangmal K."/>
            <person name="Chantavorakit T."/>
        </authorList>
    </citation>
    <scope>NUCLEOTIDE SEQUENCE</scope>
    <source>
        <strain evidence="1">LSu2-4</strain>
    </source>
</reference>
<accession>A0ABT4TI85</accession>
<dbReference type="InterPro" id="IPR037883">
    <property type="entry name" value="Knr4/Smi1-like_sf"/>
</dbReference>
<name>A0ABT4TI85_9ACTN</name>
<comment type="caution">
    <text evidence="1">The sequence shown here is derived from an EMBL/GenBank/DDBJ whole genome shotgun (WGS) entry which is preliminary data.</text>
</comment>
<evidence type="ECO:0008006" key="3">
    <source>
        <dbReference type="Google" id="ProtNLM"/>
    </source>
</evidence>
<protein>
    <recommendedName>
        <fullName evidence="3">SMI1/KNR4 family protein</fullName>
    </recommendedName>
</protein>
<dbReference type="Proteomes" id="UP001165685">
    <property type="component" value="Unassembled WGS sequence"/>
</dbReference>
<gene>
    <name evidence="1" type="ORF">O4U47_07715</name>
</gene>
<dbReference type="EMBL" id="JAQFWP010000010">
    <property type="protein sequence ID" value="MDA2804397.1"/>
    <property type="molecule type" value="Genomic_DNA"/>
</dbReference>
<dbReference type="SUPFAM" id="SSF160631">
    <property type="entry name" value="SMI1/KNR4-like"/>
    <property type="match status" value="1"/>
</dbReference>
<keyword evidence="2" id="KW-1185">Reference proteome</keyword>
<evidence type="ECO:0000313" key="2">
    <source>
        <dbReference type="Proteomes" id="UP001165685"/>
    </source>
</evidence>
<proteinExistence type="predicted"/>
<sequence>MTGLAGVDDLVAIVGSLPDGPCGIDWDGDESELGITLPRDYKEFIERSGVSRINGISVAAPAGGDGISRSVSAVTEEISLIYEGNRAEFPDAVQGVVDAQGLFAGCGGLIPIPFHPGRPGLVAWGEDLGGANIYWLTEGEPYEWPVVVDYRDDIWERHDMSACEFLVEAVTGRLDSNIIKGEYVAQRPVLVERFG</sequence>
<organism evidence="1 2">
    <name type="scientific">Nocardiopsis suaedae</name>
    <dbReference type="NCBI Taxonomy" id="3018444"/>
    <lineage>
        <taxon>Bacteria</taxon>
        <taxon>Bacillati</taxon>
        <taxon>Actinomycetota</taxon>
        <taxon>Actinomycetes</taxon>
        <taxon>Streptosporangiales</taxon>
        <taxon>Nocardiopsidaceae</taxon>
        <taxon>Nocardiopsis</taxon>
    </lineage>
</organism>
<evidence type="ECO:0000313" key="1">
    <source>
        <dbReference type="EMBL" id="MDA2804397.1"/>
    </source>
</evidence>
<dbReference type="RefSeq" id="WP_270676932.1">
    <property type="nucleotide sequence ID" value="NZ_JAQFWP010000010.1"/>
</dbReference>